<sequence>MINFRYHVVSLTAVFLALAIGLVVGTAALNGPAADALNETVNSLRKSNSQLRDQLDGLAVEQNRKDDYVAESAPYLLTGKLTSRRILIVVMPSGREFVDGVTKQLGVAGAKVTGTVALNDKFTDPSNDSELMELAENALPPSVPATALPSSSDAQELASTLLSAVLMDRTPAVATADMNSVLTAFNKAGYLSVDGKVSGPAEAAVIISGMPYTDTSASDKNSNVQTTVVQFDKAGPVVVAGVLGGDGNVISAVRADPALVKSVSTVDDVNTAQGQVVSALATWEQLVVGKTGQYGVGSGATTLMPKMPA</sequence>
<evidence type="ECO:0000313" key="2">
    <source>
        <dbReference type="EMBL" id="MFC4133501.1"/>
    </source>
</evidence>
<keyword evidence="3" id="KW-1185">Reference proteome</keyword>
<organism evidence="2 3">
    <name type="scientific">Hamadaea flava</name>
    <dbReference type="NCBI Taxonomy" id="1742688"/>
    <lineage>
        <taxon>Bacteria</taxon>
        <taxon>Bacillati</taxon>
        <taxon>Actinomycetota</taxon>
        <taxon>Actinomycetes</taxon>
        <taxon>Micromonosporales</taxon>
        <taxon>Micromonosporaceae</taxon>
        <taxon>Hamadaea</taxon>
    </lineage>
</organism>
<gene>
    <name evidence="2" type="ORF">ACFOZ4_23075</name>
</gene>
<dbReference type="RefSeq" id="WP_253762296.1">
    <property type="nucleotide sequence ID" value="NZ_JAMZDZ010000001.1"/>
</dbReference>
<comment type="caution">
    <text evidence="2">The sequence shown here is derived from an EMBL/GenBank/DDBJ whole genome shotgun (WGS) entry which is preliminary data.</text>
</comment>
<evidence type="ECO:0000256" key="1">
    <source>
        <dbReference type="SAM" id="Coils"/>
    </source>
</evidence>
<accession>A0ABV8LR30</accession>
<name>A0ABV8LR30_9ACTN</name>
<reference evidence="3" key="1">
    <citation type="journal article" date="2019" name="Int. J. Syst. Evol. Microbiol.">
        <title>The Global Catalogue of Microorganisms (GCM) 10K type strain sequencing project: providing services to taxonomists for standard genome sequencing and annotation.</title>
        <authorList>
            <consortium name="The Broad Institute Genomics Platform"/>
            <consortium name="The Broad Institute Genome Sequencing Center for Infectious Disease"/>
            <person name="Wu L."/>
            <person name="Ma J."/>
        </authorList>
    </citation>
    <scope>NUCLEOTIDE SEQUENCE [LARGE SCALE GENOMIC DNA]</scope>
    <source>
        <strain evidence="3">CGMCC 4.7289</strain>
    </source>
</reference>
<evidence type="ECO:0000313" key="3">
    <source>
        <dbReference type="Proteomes" id="UP001595816"/>
    </source>
</evidence>
<proteinExistence type="predicted"/>
<feature type="coiled-coil region" evidence="1">
    <location>
        <begin position="34"/>
        <end position="61"/>
    </location>
</feature>
<dbReference type="Proteomes" id="UP001595816">
    <property type="component" value="Unassembled WGS sequence"/>
</dbReference>
<keyword evidence="1" id="KW-0175">Coiled coil</keyword>
<dbReference type="InterPro" id="IPR021522">
    <property type="entry name" value="MctB"/>
</dbReference>
<protein>
    <submittedName>
        <fullName evidence="2">Copper transporter</fullName>
    </submittedName>
</protein>
<dbReference type="EMBL" id="JBHSAY010000012">
    <property type="protein sequence ID" value="MFC4133501.1"/>
    <property type="molecule type" value="Genomic_DNA"/>
</dbReference>
<dbReference type="Pfam" id="PF11382">
    <property type="entry name" value="MctB"/>
    <property type="match status" value="1"/>
</dbReference>